<evidence type="ECO:0000313" key="2">
    <source>
        <dbReference type="Proteomes" id="UP000467305"/>
    </source>
</evidence>
<dbReference type="EMBL" id="WAAU01000029">
    <property type="protein sequence ID" value="KAB1154254.1"/>
    <property type="molecule type" value="Genomic_DNA"/>
</dbReference>
<dbReference type="RefSeq" id="WP_150900888.1">
    <property type="nucleotide sequence ID" value="NZ_WAAU01000029.1"/>
</dbReference>
<accession>A0A7J5A9L3</accession>
<keyword evidence="2" id="KW-1185">Reference proteome</keyword>
<dbReference type="OrthoDB" id="1161524at2"/>
<gene>
    <name evidence="1" type="ORF">F7018_14890</name>
</gene>
<sequence>MKKRKENIKKQILKKLEYYRKERGITFFDNPNHHFKENIILDDNELEVLSIKLNRSRKILITTKYIYFINKNILTKILGKDIDRFDYMEFINGEEIIESKSKIKIKLFRFKMYFRIGSYRIVKKDGSFTELTIWKTQFADCLNECVKKLKFVGNKYEAI</sequence>
<proteinExistence type="predicted"/>
<dbReference type="AlphaFoldDB" id="A0A7J5A9L3"/>
<reference evidence="1 2" key="1">
    <citation type="submission" date="2019-09" db="EMBL/GenBank/DDBJ databases">
        <authorList>
            <person name="Cao W.R."/>
        </authorList>
    </citation>
    <scope>NUCLEOTIDE SEQUENCE [LARGE SCALE GENOMIC DNA]</scope>
    <source>
        <strain evidence="2">a4</strain>
    </source>
</reference>
<evidence type="ECO:0008006" key="3">
    <source>
        <dbReference type="Google" id="ProtNLM"/>
    </source>
</evidence>
<organism evidence="1 2">
    <name type="scientific">Tenacibaculum aiptasiae</name>
    <dbReference type="NCBI Taxonomy" id="426481"/>
    <lineage>
        <taxon>Bacteria</taxon>
        <taxon>Pseudomonadati</taxon>
        <taxon>Bacteroidota</taxon>
        <taxon>Flavobacteriia</taxon>
        <taxon>Flavobacteriales</taxon>
        <taxon>Flavobacteriaceae</taxon>
        <taxon>Tenacibaculum</taxon>
    </lineage>
</organism>
<protein>
    <recommendedName>
        <fullName evidence="3">YokE-like PH domain-containing protein</fullName>
    </recommendedName>
</protein>
<evidence type="ECO:0000313" key="1">
    <source>
        <dbReference type="EMBL" id="KAB1154254.1"/>
    </source>
</evidence>
<comment type="caution">
    <text evidence="1">The sequence shown here is derived from an EMBL/GenBank/DDBJ whole genome shotgun (WGS) entry which is preliminary data.</text>
</comment>
<name>A0A7J5A9L3_9FLAO</name>
<dbReference type="Proteomes" id="UP000467305">
    <property type="component" value="Unassembled WGS sequence"/>
</dbReference>